<protein>
    <recommendedName>
        <fullName evidence="3">Dockerin domain-containing protein</fullName>
    </recommendedName>
</protein>
<dbReference type="InterPro" id="IPR036439">
    <property type="entry name" value="Dockerin_dom_sf"/>
</dbReference>
<sequence>MRWTGADPFTPLWTGPWWQPSAWRQATASVTVSAAADFTISGFYWTIPSGTPRYRADYDYNNDSQITKADSDQLAAWAGSGTACPAGKTCDVNSNGTFNIGDALVLANYMRTLDIYQNQAGSGTVYLTSNSGASVSLSTSNGPSGITFAPNPRAVPANTLSPGITSTINVPSGAAVQAYNLTVTGTAGSVTNSTNVTLNVLNASPPTWGGGSGSPGFNVSVGSGATCGQVSFTWNNADNETNYRIWVDPGGSPGNPLPANRSYNGRTYLELTDLGQDVTSYNYSPGPGTYYYILTAFNGAGHAPAADSGTNTAGPLVVNDCAPVITGTYSIQAVNGTPYSNQTIRSGNDVTLRLSISNSTGASNANNLYVEHSSLKNMTYTPNAGNVSCGSCTNSPAPEGVISGSEARWNVSRDLGDKPNDNNNWNIDFTVRVTSASTQPVDFFQSKSVIRYDGGSVDVTSPAWPMRTGSASVPVFEEVAP</sequence>
<evidence type="ECO:0008006" key="3">
    <source>
        <dbReference type="Google" id="ProtNLM"/>
    </source>
</evidence>
<proteinExistence type="predicted"/>
<gene>
    <name evidence="1" type="ORF">A3J05_01300</name>
</gene>
<evidence type="ECO:0000313" key="1">
    <source>
        <dbReference type="EMBL" id="OGE98600.1"/>
    </source>
</evidence>
<organism evidence="1 2">
    <name type="scientific">Candidatus Doudnabacteria bacterium RIFCSPLOWO2_02_FULL_48_13</name>
    <dbReference type="NCBI Taxonomy" id="1817845"/>
    <lineage>
        <taxon>Bacteria</taxon>
        <taxon>Candidatus Doudnaibacteriota</taxon>
    </lineage>
</organism>
<dbReference type="Gene3D" id="1.10.1330.10">
    <property type="entry name" value="Dockerin domain"/>
    <property type="match status" value="1"/>
</dbReference>
<dbReference type="AlphaFoldDB" id="A0A1F5Q9Y5"/>
<reference evidence="1 2" key="1">
    <citation type="journal article" date="2016" name="Nat. Commun.">
        <title>Thousands of microbial genomes shed light on interconnected biogeochemical processes in an aquifer system.</title>
        <authorList>
            <person name="Anantharaman K."/>
            <person name="Brown C.T."/>
            <person name="Hug L.A."/>
            <person name="Sharon I."/>
            <person name="Castelle C.J."/>
            <person name="Probst A.J."/>
            <person name="Thomas B.C."/>
            <person name="Singh A."/>
            <person name="Wilkins M.J."/>
            <person name="Karaoz U."/>
            <person name="Brodie E.L."/>
            <person name="Williams K.H."/>
            <person name="Hubbard S.S."/>
            <person name="Banfield J.F."/>
        </authorList>
    </citation>
    <scope>NUCLEOTIDE SEQUENCE [LARGE SCALE GENOMIC DNA]</scope>
</reference>
<accession>A0A1F5Q9Y5</accession>
<name>A0A1F5Q9Y5_9BACT</name>
<dbReference type="InterPro" id="IPR013783">
    <property type="entry name" value="Ig-like_fold"/>
</dbReference>
<dbReference type="Proteomes" id="UP000177235">
    <property type="component" value="Unassembled WGS sequence"/>
</dbReference>
<dbReference type="GO" id="GO:0000272">
    <property type="term" value="P:polysaccharide catabolic process"/>
    <property type="evidence" value="ECO:0007669"/>
    <property type="project" value="InterPro"/>
</dbReference>
<comment type="caution">
    <text evidence="1">The sequence shown here is derived from an EMBL/GenBank/DDBJ whole genome shotgun (WGS) entry which is preliminary data.</text>
</comment>
<dbReference type="Gene3D" id="2.60.40.10">
    <property type="entry name" value="Immunoglobulins"/>
    <property type="match status" value="1"/>
</dbReference>
<dbReference type="EMBL" id="MFFF01000029">
    <property type="protein sequence ID" value="OGE98600.1"/>
    <property type="molecule type" value="Genomic_DNA"/>
</dbReference>
<evidence type="ECO:0000313" key="2">
    <source>
        <dbReference type="Proteomes" id="UP000177235"/>
    </source>
</evidence>